<dbReference type="InterPro" id="IPR025285">
    <property type="entry name" value="DUF4145"/>
</dbReference>
<dbReference type="Pfam" id="PF13643">
    <property type="entry name" value="DUF4145"/>
    <property type="match status" value="1"/>
</dbReference>
<dbReference type="EMBL" id="LAZR01025831">
    <property type="protein sequence ID" value="KKL70673.1"/>
    <property type="molecule type" value="Genomic_DNA"/>
</dbReference>
<dbReference type="AlphaFoldDB" id="A0A0F9E9D5"/>
<reference evidence="2" key="1">
    <citation type="journal article" date="2015" name="Nature">
        <title>Complex archaea that bridge the gap between prokaryotes and eukaryotes.</title>
        <authorList>
            <person name="Spang A."/>
            <person name="Saw J.H."/>
            <person name="Jorgensen S.L."/>
            <person name="Zaremba-Niedzwiedzka K."/>
            <person name="Martijn J."/>
            <person name="Lind A.E."/>
            <person name="van Eijk R."/>
            <person name="Schleper C."/>
            <person name="Guy L."/>
            <person name="Ettema T.J."/>
        </authorList>
    </citation>
    <scope>NUCLEOTIDE SEQUENCE</scope>
</reference>
<evidence type="ECO:0000313" key="2">
    <source>
        <dbReference type="EMBL" id="KKL70673.1"/>
    </source>
</evidence>
<feature type="domain" description="DUF4145" evidence="1">
    <location>
        <begin position="43"/>
        <end position="130"/>
    </location>
</feature>
<organism evidence="2">
    <name type="scientific">marine sediment metagenome</name>
    <dbReference type="NCBI Taxonomy" id="412755"/>
    <lineage>
        <taxon>unclassified sequences</taxon>
        <taxon>metagenomes</taxon>
        <taxon>ecological metagenomes</taxon>
    </lineage>
</organism>
<evidence type="ECO:0000259" key="1">
    <source>
        <dbReference type="Pfam" id="PF13643"/>
    </source>
</evidence>
<sequence length="250" mass="29097">MPKTMDIKDMMEHYQDDYFPIIHAMTDPQTLYIKDKKVERLYKEAYNSFGVQSWTPTVQSCRTILHYVTLALGASRNNVSNFADDINWLKNNHWLPPGADTWAHVIRTKGNRSIHETENSSRDDAASMLYLTAMLLRHVWEVSWIQEWANPESLPRENEFTLGKIVTHNEYLKYKEAEDEFARINKKFGGSSVEDAYKRNDEIVKDLVECIAISPYFKKAEELLKKHNKIVEKHKETLGLIEALTDKADS</sequence>
<gene>
    <name evidence="2" type="ORF">LCGC14_2102560</name>
</gene>
<comment type="caution">
    <text evidence="2">The sequence shown here is derived from an EMBL/GenBank/DDBJ whole genome shotgun (WGS) entry which is preliminary data.</text>
</comment>
<proteinExistence type="predicted"/>
<accession>A0A0F9E9D5</accession>
<name>A0A0F9E9D5_9ZZZZ</name>
<protein>
    <recommendedName>
        <fullName evidence="1">DUF4145 domain-containing protein</fullName>
    </recommendedName>
</protein>